<feature type="region of interest" description="Disordered" evidence="1">
    <location>
        <begin position="1"/>
        <end position="199"/>
    </location>
</feature>
<feature type="compositionally biased region" description="Low complexity" evidence="1">
    <location>
        <begin position="18"/>
        <end position="34"/>
    </location>
</feature>
<dbReference type="EMBL" id="CADCTG010000012">
    <property type="protein sequence ID" value="CAA9210926.1"/>
    <property type="molecule type" value="Genomic_DNA"/>
</dbReference>
<dbReference type="GO" id="GO:0032259">
    <property type="term" value="P:methylation"/>
    <property type="evidence" value="ECO:0007669"/>
    <property type="project" value="UniProtKB-KW"/>
</dbReference>
<reference evidence="2" key="1">
    <citation type="submission" date="2020-02" db="EMBL/GenBank/DDBJ databases">
        <authorList>
            <person name="Meier V. D."/>
        </authorList>
    </citation>
    <scope>NUCLEOTIDE SEQUENCE</scope>
    <source>
        <strain evidence="2">AVDCRST_MAG08</strain>
    </source>
</reference>
<evidence type="ECO:0000313" key="2">
    <source>
        <dbReference type="EMBL" id="CAA9210926.1"/>
    </source>
</evidence>
<protein>
    <submittedName>
        <fullName evidence="2">SAM-dependent methyltransferase 2, in cluster with Hydroxyacylglutathione hydrolase</fullName>
    </submittedName>
</protein>
<dbReference type="GO" id="GO:0016787">
    <property type="term" value="F:hydrolase activity"/>
    <property type="evidence" value="ECO:0007669"/>
    <property type="project" value="UniProtKB-KW"/>
</dbReference>
<feature type="non-terminal residue" evidence="2">
    <location>
        <position position="1"/>
    </location>
</feature>
<proteinExistence type="predicted"/>
<evidence type="ECO:0000256" key="1">
    <source>
        <dbReference type="SAM" id="MobiDB-lite"/>
    </source>
</evidence>
<organism evidence="2">
    <name type="scientific">uncultured Acetobacteraceae bacterium</name>
    <dbReference type="NCBI Taxonomy" id="169975"/>
    <lineage>
        <taxon>Bacteria</taxon>
        <taxon>Pseudomonadati</taxon>
        <taxon>Pseudomonadota</taxon>
        <taxon>Alphaproteobacteria</taxon>
        <taxon>Acetobacterales</taxon>
        <taxon>Acetobacteraceae</taxon>
        <taxon>environmental samples</taxon>
    </lineage>
</organism>
<dbReference type="AlphaFoldDB" id="A0A6J4GZE3"/>
<feature type="non-terminal residue" evidence="2">
    <location>
        <position position="199"/>
    </location>
</feature>
<dbReference type="GO" id="GO:0008168">
    <property type="term" value="F:methyltransferase activity"/>
    <property type="evidence" value="ECO:0007669"/>
    <property type="project" value="UniProtKB-KW"/>
</dbReference>
<keyword evidence="2" id="KW-0489">Methyltransferase</keyword>
<keyword evidence="2" id="KW-0808">Transferase</keyword>
<gene>
    <name evidence="2" type="ORF">AVDCRST_MAG08-73</name>
</gene>
<sequence length="199" mass="19609">LRQPLPAAVAGGGGALRGRGAAPPAALALAPQGAEPHRGGRGRRAALPRPFLRPHPPRPRAGNGGERPAPPARSLAGPERRRPPPGGGAEPPGRLGATGAHALRPRSALLAGPARKPAAAADVPRGAARPGPLRAAFQHPAPAARRRRLGAHRPQGLPALRRPHPGGSGEGHVRRDAGDDGGGGGAPAPAAGVGDGAGL</sequence>
<feature type="compositionally biased region" description="Low complexity" evidence="1">
    <location>
        <begin position="108"/>
        <end position="143"/>
    </location>
</feature>
<name>A0A6J4GZE3_9PROT</name>
<keyword evidence="2" id="KW-0378">Hydrolase</keyword>
<accession>A0A6J4GZE3</accession>